<dbReference type="AlphaFoldDB" id="A0A6A6RHC4"/>
<evidence type="ECO:0000313" key="3">
    <source>
        <dbReference type="Proteomes" id="UP000799753"/>
    </source>
</evidence>
<accession>A0A6A6RHC4</accession>
<feature type="compositionally biased region" description="Basic and acidic residues" evidence="1">
    <location>
        <begin position="211"/>
        <end position="228"/>
    </location>
</feature>
<reference evidence="2" key="1">
    <citation type="journal article" date="2020" name="Stud. Mycol.">
        <title>101 Dothideomycetes genomes: a test case for predicting lifestyles and emergence of pathogens.</title>
        <authorList>
            <person name="Haridas S."/>
            <person name="Albert R."/>
            <person name="Binder M."/>
            <person name="Bloem J."/>
            <person name="Labutti K."/>
            <person name="Salamov A."/>
            <person name="Andreopoulos B."/>
            <person name="Baker S."/>
            <person name="Barry K."/>
            <person name="Bills G."/>
            <person name="Bluhm B."/>
            <person name="Cannon C."/>
            <person name="Castanera R."/>
            <person name="Culley D."/>
            <person name="Daum C."/>
            <person name="Ezra D."/>
            <person name="Gonzalez J."/>
            <person name="Henrissat B."/>
            <person name="Kuo A."/>
            <person name="Liang C."/>
            <person name="Lipzen A."/>
            <person name="Lutzoni F."/>
            <person name="Magnuson J."/>
            <person name="Mondo S."/>
            <person name="Nolan M."/>
            <person name="Ohm R."/>
            <person name="Pangilinan J."/>
            <person name="Park H.-J."/>
            <person name="Ramirez L."/>
            <person name="Alfaro M."/>
            <person name="Sun H."/>
            <person name="Tritt A."/>
            <person name="Yoshinaga Y."/>
            <person name="Zwiers L.-H."/>
            <person name="Turgeon B."/>
            <person name="Goodwin S."/>
            <person name="Spatafora J."/>
            <person name="Crous P."/>
            <person name="Grigoriev I."/>
        </authorList>
    </citation>
    <scope>NUCLEOTIDE SEQUENCE</scope>
    <source>
        <strain evidence="2">CBS 473.64</strain>
    </source>
</reference>
<proteinExistence type="predicted"/>
<keyword evidence="3" id="KW-1185">Reference proteome</keyword>
<feature type="region of interest" description="Disordered" evidence="1">
    <location>
        <begin position="169"/>
        <end position="248"/>
    </location>
</feature>
<feature type="compositionally biased region" description="Basic and acidic residues" evidence="1">
    <location>
        <begin position="184"/>
        <end position="202"/>
    </location>
</feature>
<evidence type="ECO:0000313" key="2">
    <source>
        <dbReference type="EMBL" id="KAF2634383.1"/>
    </source>
</evidence>
<dbReference type="Proteomes" id="UP000799753">
    <property type="component" value="Unassembled WGS sequence"/>
</dbReference>
<gene>
    <name evidence="2" type="ORF">P280DRAFT_539972</name>
</gene>
<evidence type="ECO:0000256" key="1">
    <source>
        <dbReference type="SAM" id="MobiDB-lite"/>
    </source>
</evidence>
<feature type="compositionally biased region" description="Basic residues" evidence="1">
    <location>
        <begin position="239"/>
        <end position="248"/>
    </location>
</feature>
<dbReference type="OrthoDB" id="3941496at2759"/>
<feature type="compositionally biased region" description="Low complexity" evidence="1">
    <location>
        <begin position="37"/>
        <end position="58"/>
    </location>
</feature>
<feature type="region of interest" description="Disordered" evidence="1">
    <location>
        <begin position="37"/>
        <end position="66"/>
    </location>
</feature>
<organism evidence="2 3">
    <name type="scientific">Massarina eburnea CBS 473.64</name>
    <dbReference type="NCBI Taxonomy" id="1395130"/>
    <lineage>
        <taxon>Eukaryota</taxon>
        <taxon>Fungi</taxon>
        <taxon>Dikarya</taxon>
        <taxon>Ascomycota</taxon>
        <taxon>Pezizomycotina</taxon>
        <taxon>Dothideomycetes</taxon>
        <taxon>Pleosporomycetidae</taxon>
        <taxon>Pleosporales</taxon>
        <taxon>Massarineae</taxon>
        <taxon>Massarinaceae</taxon>
        <taxon>Massarina</taxon>
    </lineage>
</organism>
<dbReference type="EMBL" id="MU006833">
    <property type="protein sequence ID" value="KAF2634383.1"/>
    <property type="molecule type" value="Genomic_DNA"/>
</dbReference>
<protein>
    <submittedName>
        <fullName evidence="2">Uncharacterized protein</fullName>
    </submittedName>
</protein>
<sequence length="302" mass="33614">MPQACGFDIYPPLPPTPSNRTLYANFITTILSRYSSRCSSLPPTSPSRPTASAARPTSQSKTKTKRNCAQVIPTPGGAYILFIVPGLPILPYNSALCEYFVRFSSASCPALAQDVYEVARGLFGERVQWWWCEDLEGMHGFGVWEKGFVEDRHKEMMRFLEDGWGADGNEKKRLSSSNTPAGFREGEGNGNKDQRDGSRGRIEVAAPTNCGHDREPADARYDERKPENDVSGSNLNSRKLPKHNSRRHGLLLHPRSALRELPGSVVSIEQQTSKGHVEHREDVGKISTLCDRVFARRRSPAI</sequence>
<name>A0A6A6RHC4_9PLEO</name>